<dbReference type="EMBL" id="FN649727">
    <property type="protein sequence ID" value="CBN78839.1"/>
    <property type="molecule type" value="Genomic_DNA"/>
</dbReference>
<accession>D8LFB4</accession>
<dbReference type="Proteomes" id="UP000002630">
    <property type="component" value="Linkage Group LG02"/>
</dbReference>
<organism evidence="1 2">
    <name type="scientific">Ectocarpus siliculosus</name>
    <name type="common">Brown alga</name>
    <name type="synonym">Conferva siliculosa</name>
    <dbReference type="NCBI Taxonomy" id="2880"/>
    <lineage>
        <taxon>Eukaryota</taxon>
        <taxon>Sar</taxon>
        <taxon>Stramenopiles</taxon>
        <taxon>Ochrophyta</taxon>
        <taxon>PX clade</taxon>
        <taxon>Phaeophyceae</taxon>
        <taxon>Ectocarpales</taxon>
        <taxon>Ectocarpaceae</taxon>
        <taxon>Ectocarpus</taxon>
    </lineage>
</organism>
<protein>
    <recommendedName>
        <fullName evidence="3">Right handed beta helix domain-containing protein</fullName>
    </recommendedName>
</protein>
<dbReference type="AlphaFoldDB" id="D8LFB4"/>
<evidence type="ECO:0008006" key="3">
    <source>
        <dbReference type="Google" id="ProtNLM"/>
    </source>
</evidence>
<dbReference type="EMBL" id="FN648032">
    <property type="protein sequence ID" value="CBN78839.1"/>
    <property type="molecule type" value="Genomic_DNA"/>
</dbReference>
<keyword evidence="2" id="KW-1185">Reference proteome</keyword>
<evidence type="ECO:0000313" key="2">
    <source>
        <dbReference type="Proteomes" id="UP000002630"/>
    </source>
</evidence>
<dbReference type="InParanoid" id="D8LFB4"/>
<evidence type="ECO:0000313" key="1">
    <source>
        <dbReference type="EMBL" id="CBN78839.1"/>
    </source>
</evidence>
<name>D8LFB4_ECTSI</name>
<gene>
    <name evidence="1" type="ORF">Esi_0145_0067</name>
</gene>
<sequence length="189" mass="20074">MMLRRRFRLIGHQNDGTAINDDGIIINGNNNTVDGPERKDARGAVLDFDDLDITGSVKEGVRVDSCSGHVKDSTVDQEDSSAWAIFVQRPDGTEVSGNQITGSKSLILRDDLEGGASPTVNSNTIQTPTLTSVRVRTANTHYSGNSGDGRCDGCSRIGLVASSTGCFTQDSASSDSEVDAYITDQQCAL</sequence>
<reference evidence="1 2" key="1">
    <citation type="journal article" date="2010" name="Nature">
        <title>The Ectocarpus genome and the independent evolution of multicellularity in brown algae.</title>
        <authorList>
            <person name="Cock J.M."/>
            <person name="Sterck L."/>
            <person name="Rouze P."/>
            <person name="Scornet D."/>
            <person name="Allen A.E."/>
            <person name="Amoutzias G."/>
            <person name="Anthouard V."/>
            <person name="Artiguenave F."/>
            <person name="Aury J.M."/>
            <person name="Badger J.H."/>
            <person name="Beszteri B."/>
            <person name="Billiau K."/>
            <person name="Bonnet E."/>
            <person name="Bothwell J.H."/>
            <person name="Bowler C."/>
            <person name="Boyen C."/>
            <person name="Brownlee C."/>
            <person name="Carrano C.J."/>
            <person name="Charrier B."/>
            <person name="Cho G.Y."/>
            <person name="Coelho S.M."/>
            <person name="Collen J."/>
            <person name="Corre E."/>
            <person name="Da Silva C."/>
            <person name="Delage L."/>
            <person name="Delaroque N."/>
            <person name="Dittami S.M."/>
            <person name="Doulbeau S."/>
            <person name="Elias M."/>
            <person name="Farnham G."/>
            <person name="Gachon C.M."/>
            <person name="Gschloessl B."/>
            <person name="Heesch S."/>
            <person name="Jabbari K."/>
            <person name="Jubin C."/>
            <person name="Kawai H."/>
            <person name="Kimura K."/>
            <person name="Kloareg B."/>
            <person name="Kupper F.C."/>
            <person name="Lang D."/>
            <person name="Le Bail A."/>
            <person name="Leblanc C."/>
            <person name="Lerouge P."/>
            <person name="Lohr M."/>
            <person name="Lopez P.J."/>
            <person name="Martens C."/>
            <person name="Maumus F."/>
            <person name="Michel G."/>
            <person name="Miranda-Saavedra D."/>
            <person name="Morales J."/>
            <person name="Moreau H."/>
            <person name="Motomura T."/>
            <person name="Nagasato C."/>
            <person name="Napoli C.A."/>
            <person name="Nelson D.R."/>
            <person name="Nyvall-Collen P."/>
            <person name="Peters A.F."/>
            <person name="Pommier C."/>
            <person name="Potin P."/>
            <person name="Poulain J."/>
            <person name="Quesneville H."/>
            <person name="Read B."/>
            <person name="Rensing S.A."/>
            <person name="Ritter A."/>
            <person name="Rousvoal S."/>
            <person name="Samanta M."/>
            <person name="Samson G."/>
            <person name="Schroeder D.C."/>
            <person name="Segurens B."/>
            <person name="Strittmatter M."/>
            <person name="Tonon T."/>
            <person name="Tregear J.W."/>
            <person name="Valentin K."/>
            <person name="von Dassow P."/>
            <person name="Yamagishi T."/>
            <person name="Van de Peer Y."/>
            <person name="Wincker P."/>
        </authorList>
    </citation>
    <scope>NUCLEOTIDE SEQUENCE [LARGE SCALE GENOMIC DNA]</scope>
    <source>
        <strain evidence="2">Ec32 / CCAP1310/4</strain>
    </source>
</reference>
<proteinExistence type="predicted"/>